<dbReference type="InterPro" id="IPR000084">
    <property type="entry name" value="PE-PGRS_N"/>
</dbReference>
<evidence type="ECO:0000313" key="3">
    <source>
        <dbReference type="Proteomes" id="UP000093795"/>
    </source>
</evidence>
<dbReference type="RefSeq" id="WP_065123225.1">
    <property type="nucleotide sequence ID" value="NZ_LZKQ01000297.1"/>
</dbReference>
<sequence>MSFVVTMPDWVTTAAENLAGIGSTLEQATASAASPTTGLAAAAADEVSVAISRAFGAFGEEFQALSAQGVAFHAEFVRLLNMSAAAYAGAEIANAAQTLANAPTGSPVGTAATVPGGAYAQLVVNTANNLQALGNGWAANPFPFLRQVVANQLSYAQQAITGFASAIQNFPATVANLPTTIPAAIQQVLNFNAAARIQQFIATQAGFAQTFVTSATSGLTGLVAGLPAFATGVQTSFQTLITTGNYNAAIAQLAGAYRDLLITGYDTSNYSINFDINTLTLTGTAYPKPIGPLEDFFTILNIPAQEAQYLTNQMPPSIPRQISQNFTNVLSALTATNVEARLVLPFLAPQTGFVSLTYSLPLVITYALAGPPFAALDAFTASLVTFNQAITSGNVVGALSTLIDAPANILNGFLNGQVIVNETILVPTGLQDIVIPETPLPFPLPPIPGGTLQLPHTVSVTPHVPFDGLLVQPHYLTATVGVPDYSIPLVGPIPDIDVTVLGTPFMGLGPLLVNYVPQQLALAIRPPG</sequence>
<dbReference type="Proteomes" id="UP000093795">
    <property type="component" value="Unassembled WGS sequence"/>
</dbReference>
<dbReference type="STRING" id="1790.A5645_12030"/>
<evidence type="ECO:0000259" key="1">
    <source>
        <dbReference type="Pfam" id="PF00934"/>
    </source>
</evidence>
<accession>A0A1A3BM23</accession>
<name>A0A1A3BM23_MYCAS</name>
<dbReference type="InterPro" id="IPR038332">
    <property type="entry name" value="PPE_sf"/>
</dbReference>
<proteinExistence type="predicted"/>
<organism evidence="2 3">
    <name type="scientific">Mycobacterium asiaticum</name>
    <dbReference type="NCBI Taxonomy" id="1790"/>
    <lineage>
        <taxon>Bacteria</taxon>
        <taxon>Bacillati</taxon>
        <taxon>Actinomycetota</taxon>
        <taxon>Actinomycetes</taxon>
        <taxon>Mycobacteriales</taxon>
        <taxon>Mycobacteriaceae</taxon>
        <taxon>Mycobacterium</taxon>
    </lineage>
</organism>
<evidence type="ECO:0000313" key="2">
    <source>
        <dbReference type="EMBL" id="OBI75368.1"/>
    </source>
</evidence>
<dbReference type="EMBL" id="LZKQ01000297">
    <property type="protein sequence ID" value="OBI75368.1"/>
    <property type="molecule type" value="Genomic_DNA"/>
</dbReference>
<protein>
    <recommendedName>
        <fullName evidence="1">PE domain-containing protein</fullName>
    </recommendedName>
</protein>
<dbReference type="SUPFAM" id="SSF140459">
    <property type="entry name" value="PE/PPE dimer-like"/>
    <property type="match status" value="1"/>
</dbReference>
<comment type="caution">
    <text evidence="2">The sequence shown here is derived from an EMBL/GenBank/DDBJ whole genome shotgun (WGS) entry which is preliminary data.</text>
</comment>
<dbReference type="Pfam" id="PF00934">
    <property type="entry name" value="PE"/>
    <property type="match status" value="1"/>
</dbReference>
<feature type="domain" description="PE" evidence="1">
    <location>
        <begin position="4"/>
        <end position="94"/>
    </location>
</feature>
<dbReference type="AlphaFoldDB" id="A0A1A3BM23"/>
<gene>
    <name evidence="2" type="ORF">A9X01_04830</name>
</gene>
<reference evidence="2 3" key="1">
    <citation type="submission" date="2016-06" db="EMBL/GenBank/DDBJ databases">
        <authorList>
            <person name="Kjaerup R.B."/>
            <person name="Dalgaard T.S."/>
            <person name="Juul-Madsen H.R."/>
        </authorList>
    </citation>
    <scope>NUCLEOTIDE SEQUENCE [LARGE SCALE GENOMIC DNA]</scope>
    <source>
        <strain evidence="2 3">1081914.2</strain>
    </source>
</reference>
<dbReference type="Gene3D" id="1.10.287.850">
    <property type="entry name" value="HP0062-like domain"/>
    <property type="match status" value="1"/>
</dbReference>
<dbReference type="OrthoDB" id="4752283at2"/>